<name>A0A9J5WXT2_SOLCO</name>
<keyword evidence="3" id="KW-1185">Reference proteome</keyword>
<evidence type="ECO:0008006" key="4">
    <source>
        <dbReference type="Google" id="ProtNLM"/>
    </source>
</evidence>
<feature type="compositionally biased region" description="Basic and acidic residues" evidence="1">
    <location>
        <begin position="90"/>
        <end position="119"/>
    </location>
</feature>
<evidence type="ECO:0000313" key="2">
    <source>
        <dbReference type="EMBL" id="KAG5580167.1"/>
    </source>
</evidence>
<dbReference type="AlphaFoldDB" id="A0A9J5WXT2"/>
<feature type="region of interest" description="Disordered" evidence="1">
    <location>
        <begin position="85"/>
        <end position="119"/>
    </location>
</feature>
<evidence type="ECO:0000313" key="3">
    <source>
        <dbReference type="Proteomes" id="UP000824120"/>
    </source>
</evidence>
<comment type="caution">
    <text evidence="2">The sequence shown here is derived from an EMBL/GenBank/DDBJ whole genome shotgun (WGS) entry which is preliminary data.</text>
</comment>
<protein>
    <recommendedName>
        <fullName evidence="4">MBD domain-containing protein</fullName>
    </recommendedName>
</protein>
<sequence>NEDKVSDTYRLKSKLYGMLHGWKAERRHRQNGKCESFYFHESKRSMCRSFGDVRRYIFEGFKNLKVNVQPETNIVIESMVGVIEKKSKKTKGESSISERESAKEKCKINGHDNQDKSET</sequence>
<dbReference type="Proteomes" id="UP000824120">
    <property type="component" value="Chromosome 10"/>
</dbReference>
<reference evidence="2 3" key="1">
    <citation type="submission" date="2020-09" db="EMBL/GenBank/DDBJ databases">
        <title>De no assembly of potato wild relative species, Solanum commersonii.</title>
        <authorList>
            <person name="Cho K."/>
        </authorList>
    </citation>
    <scope>NUCLEOTIDE SEQUENCE [LARGE SCALE GENOMIC DNA]</scope>
    <source>
        <strain evidence="2">LZ3.2</strain>
        <tissue evidence="2">Leaf</tissue>
    </source>
</reference>
<dbReference type="EMBL" id="JACXVP010000010">
    <property type="protein sequence ID" value="KAG5580167.1"/>
    <property type="molecule type" value="Genomic_DNA"/>
</dbReference>
<evidence type="ECO:0000256" key="1">
    <source>
        <dbReference type="SAM" id="MobiDB-lite"/>
    </source>
</evidence>
<proteinExistence type="predicted"/>
<accession>A0A9J5WXT2</accession>
<gene>
    <name evidence="2" type="ORF">H5410_050794</name>
</gene>
<organism evidence="2 3">
    <name type="scientific">Solanum commersonii</name>
    <name type="common">Commerson's wild potato</name>
    <name type="synonym">Commerson's nightshade</name>
    <dbReference type="NCBI Taxonomy" id="4109"/>
    <lineage>
        <taxon>Eukaryota</taxon>
        <taxon>Viridiplantae</taxon>
        <taxon>Streptophyta</taxon>
        <taxon>Embryophyta</taxon>
        <taxon>Tracheophyta</taxon>
        <taxon>Spermatophyta</taxon>
        <taxon>Magnoliopsida</taxon>
        <taxon>eudicotyledons</taxon>
        <taxon>Gunneridae</taxon>
        <taxon>Pentapetalae</taxon>
        <taxon>asterids</taxon>
        <taxon>lamiids</taxon>
        <taxon>Solanales</taxon>
        <taxon>Solanaceae</taxon>
        <taxon>Solanoideae</taxon>
        <taxon>Solaneae</taxon>
        <taxon>Solanum</taxon>
    </lineage>
</organism>
<dbReference type="OrthoDB" id="1320524at2759"/>
<feature type="non-terminal residue" evidence="2">
    <location>
        <position position="119"/>
    </location>
</feature>